<protein>
    <recommendedName>
        <fullName evidence="4">DUF4190 domain-containing protein</fullName>
    </recommendedName>
</protein>
<evidence type="ECO:0000256" key="1">
    <source>
        <dbReference type="SAM" id="Phobius"/>
    </source>
</evidence>
<name>A0A9D1TNP6_9SPIO</name>
<organism evidence="2 3">
    <name type="scientific">Candidatus Ornithospirochaeta avicola</name>
    <dbReference type="NCBI Taxonomy" id="2840896"/>
    <lineage>
        <taxon>Bacteria</taxon>
        <taxon>Pseudomonadati</taxon>
        <taxon>Spirochaetota</taxon>
        <taxon>Spirochaetia</taxon>
        <taxon>Spirochaetales</taxon>
        <taxon>Spirochaetaceae</taxon>
        <taxon>Spirochaetaceae incertae sedis</taxon>
        <taxon>Candidatus Ornithospirochaeta</taxon>
    </lineage>
</organism>
<reference evidence="2" key="2">
    <citation type="submission" date="2021-04" db="EMBL/GenBank/DDBJ databases">
        <authorList>
            <person name="Gilroy R."/>
        </authorList>
    </citation>
    <scope>NUCLEOTIDE SEQUENCE</scope>
    <source>
        <strain evidence="2">Gambia11-129</strain>
    </source>
</reference>
<sequence length="93" mass="9634">MDENNTQMPVHQNGSNGTASLVLGIISLCLVWFGYSALVGFILSLIGLVLANSGKKKGDTNCQAGFVLSIIGLVLNSLGFIACVLCVGALSMM</sequence>
<keyword evidence="1" id="KW-1133">Transmembrane helix</keyword>
<dbReference type="Proteomes" id="UP000823936">
    <property type="component" value="Unassembled WGS sequence"/>
</dbReference>
<comment type="caution">
    <text evidence="2">The sequence shown here is derived from an EMBL/GenBank/DDBJ whole genome shotgun (WGS) entry which is preliminary data.</text>
</comment>
<accession>A0A9D1TNP6</accession>
<evidence type="ECO:0000313" key="2">
    <source>
        <dbReference type="EMBL" id="HIV99196.1"/>
    </source>
</evidence>
<dbReference type="EMBL" id="DXHU01000020">
    <property type="protein sequence ID" value="HIV99196.1"/>
    <property type="molecule type" value="Genomic_DNA"/>
</dbReference>
<dbReference type="AlphaFoldDB" id="A0A9D1TNP6"/>
<keyword evidence="1" id="KW-0472">Membrane</keyword>
<reference evidence="2" key="1">
    <citation type="journal article" date="2021" name="PeerJ">
        <title>Extensive microbial diversity within the chicken gut microbiome revealed by metagenomics and culture.</title>
        <authorList>
            <person name="Gilroy R."/>
            <person name="Ravi A."/>
            <person name="Getino M."/>
            <person name="Pursley I."/>
            <person name="Horton D.L."/>
            <person name="Alikhan N.F."/>
            <person name="Baker D."/>
            <person name="Gharbi K."/>
            <person name="Hall N."/>
            <person name="Watson M."/>
            <person name="Adriaenssens E.M."/>
            <person name="Foster-Nyarko E."/>
            <person name="Jarju S."/>
            <person name="Secka A."/>
            <person name="Antonio M."/>
            <person name="Oren A."/>
            <person name="Chaudhuri R.R."/>
            <person name="La Ragione R."/>
            <person name="Hildebrand F."/>
            <person name="Pallen M.J."/>
        </authorList>
    </citation>
    <scope>NUCLEOTIDE SEQUENCE</scope>
    <source>
        <strain evidence="2">Gambia11-129</strain>
    </source>
</reference>
<feature type="transmembrane region" description="Helical" evidence="1">
    <location>
        <begin position="64"/>
        <end position="90"/>
    </location>
</feature>
<evidence type="ECO:0008006" key="4">
    <source>
        <dbReference type="Google" id="ProtNLM"/>
    </source>
</evidence>
<feature type="transmembrane region" description="Helical" evidence="1">
    <location>
        <begin position="20"/>
        <end position="52"/>
    </location>
</feature>
<evidence type="ECO:0000313" key="3">
    <source>
        <dbReference type="Proteomes" id="UP000823936"/>
    </source>
</evidence>
<keyword evidence="1" id="KW-0812">Transmembrane</keyword>
<gene>
    <name evidence="2" type="ORF">IAB12_05425</name>
</gene>
<proteinExistence type="predicted"/>